<organism evidence="1">
    <name type="scientific">Siphoviridae sp. ctoyo6</name>
    <dbReference type="NCBI Taxonomy" id="2825674"/>
    <lineage>
        <taxon>Viruses</taxon>
        <taxon>Duplodnaviria</taxon>
        <taxon>Heunggongvirae</taxon>
        <taxon>Uroviricota</taxon>
        <taxon>Caudoviricetes</taxon>
    </lineage>
</organism>
<sequence length="52" mass="6219">MAAKKHSKNFQKVKNYYNRGLWDIDRVYSAVGKWITEAEYKEITGFTYPDKE</sequence>
<evidence type="ECO:0000313" key="1">
    <source>
        <dbReference type="EMBL" id="DAF88914.1"/>
    </source>
</evidence>
<name>A0A8S5U390_9CAUD</name>
<dbReference type="EMBL" id="BK015998">
    <property type="protein sequence ID" value="DAF88914.1"/>
    <property type="molecule type" value="Genomic_DNA"/>
</dbReference>
<dbReference type="Pfam" id="PF09693">
    <property type="entry name" value="Phage_XkdX"/>
    <property type="match status" value="1"/>
</dbReference>
<dbReference type="InterPro" id="IPR010022">
    <property type="entry name" value="XkdX"/>
</dbReference>
<protein>
    <recommendedName>
        <fullName evidence="2">XkdX family protein</fullName>
    </recommendedName>
</protein>
<proteinExistence type="predicted"/>
<accession>A0A8S5U390</accession>
<reference evidence="1" key="1">
    <citation type="journal article" date="2021" name="Proc. Natl. Acad. Sci. U.S.A.">
        <title>A Catalog of Tens of Thousands of Viruses from Human Metagenomes Reveals Hidden Associations with Chronic Diseases.</title>
        <authorList>
            <person name="Tisza M.J."/>
            <person name="Buck C.B."/>
        </authorList>
    </citation>
    <scope>NUCLEOTIDE SEQUENCE</scope>
    <source>
        <strain evidence="1">Ctoyo6</strain>
    </source>
</reference>
<evidence type="ECO:0008006" key="2">
    <source>
        <dbReference type="Google" id="ProtNLM"/>
    </source>
</evidence>